<dbReference type="SUPFAM" id="SSF49401">
    <property type="entry name" value="Bacterial adhesins"/>
    <property type="match status" value="1"/>
</dbReference>
<evidence type="ECO:0000256" key="3">
    <source>
        <dbReference type="ARBA" id="ARBA00022729"/>
    </source>
</evidence>
<dbReference type="Pfam" id="PF00419">
    <property type="entry name" value="Fimbrial"/>
    <property type="match status" value="1"/>
</dbReference>
<dbReference type="PANTHER" id="PTHR33420:SF12">
    <property type="entry name" value="FIMBRIN-LIKE PROTEIN FIMI-RELATED"/>
    <property type="match status" value="1"/>
</dbReference>
<evidence type="ECO:0000259" key="7">
    <source>
        <dbReference type="Pfam" id="PF22003"/>
    </source>
</evidence>
<sequence>MLPNNKNTFLLGLIICSLFWVSHTVSAACAWGVAGKEIISNISFGNVIVQRDYPAGAFITSAFTGQISGGSTLFRCTQAWNYRGVPVLFTRASSFGNTIYETNIPGIGIEIHQSLNNVPFSKPMAANASLSMPDPLSATLIKLSTGSVGAGDLTTGTLAYFYAEPEPKYRTTLALTGTNTIIPVACTLMTKTVNVKLDNAVISDFKGKGTTAKPKDFTIDLNCDAKTKIKLSLEGTSAGPAGVLALTAGKNQASGIGIQILKGTQVVALGKQLNFGTANAAGLKQLALTARYYQTAANIESGTANTTATFTMTYN</sequence>
<reference evidence="9" key="1">
    <citation type="submission" date="2017-09" db="EMBL/GenBank/DDBJ databases">
        <authorList>
            <person name="Varghese N."/>
            <person name="Submissions S."/>
        </authorList>
    </citation>
    <scope>NUCLEOTIDE SEQUENCE [LARGE SCALE GENOMIC DNA]</scope>
    <source>
        <strain evidence="9">JKS000234</strain>
    </source>
</reference>
<dbReference type="Gene3D" id="2.60.40.1090">
    <property type="entry name" value="Fimbrial-type adhesion domain"/>
    <property type="match status" value="1"/>
</dbReference>
<evidence type="ECO:0000256" key="5">
    <source>
        <dbReference type="SAM" id="SignalP"/>
    </source>
</evidence>
<organism evidence="8 9">
    <name type="scientific">Candidatus Pantoea floridensis</name>
    <dbReference type="NCBI Taxonomy" id="1938870"/>
    <lineage>
        <taxon>Bacteria</taxon>
        <taxon>Pseudomonadati</taxon>
        <taxon>Pseudomonadota</taxon>
        <taxon>Gammaproteobacteria</taxon>
        <taxon>Enterobacterales</taxon>
        <taxon>Erwiniaceae</taxon>
        <taxon>Pantoea</taxon>
    </lineage>
</organism>
<dbReference type="OrthoDB" id="8970968at2"/>
<feature type="signal peptide" evidence="5">
    <location>
        <begin position="1"/>
        <end position="27"/>
    </location>
</feature>
<dbReference type="PANTHER" id="PTHR33420">
    <property type="entry name" value="FIMBRIAL SUBUNIT ELFA-RELATED"/>
    <property type="match status" value="1"/>
</dbReference>
<dbReference type="Pfam" id="PF22003">
    <property type="entry name" value="MrkDrd"/>
    <property type="match status" value="1"/>
</dbReference>
<dbReference type="GO" id="GO:0043709">
    <property type="term" value="P:cell adhesion involved in single-species biofilm formation"/>
    <property type="evidence" value="ECO:0007669"/>
    <property type="project" value="TreeGrafter"/>
</dbReference>
<dbReference type="RefSeq" id="WP_097096768.1">
    <property type="nucleotide sequence ID" value="NZ_OCMY01000001.1"/>
</dbReference>
<evidence type="ECO:0000256" key="1">
    <source>
        <dbReference type="ARBA" id="ARBA00004561"/>
    </source>
</evidence>
<gene>
    <name evidence="8" type="ORF">SAMN06273570_3342</name>
</gene>
<dbReference type="AlphaFoldDB" id="A0A286BXM1"/>
<dbReference type="Proteomes" id="UP000219271">
    <property type="component" value="Unassembled WGS sequence"/>
</dbReference>
<name>A0A286BXM1_9GAMM</name>
<dbReference type="GO" id="GO:0009289">
    <property type="term" value="C:pilus"/>
    <property type="evidence" value="ECO:0007669"/>
    <property type="project" value="UniProtKB-SubCell"/>
</dbReference>
<proteinExistence type="inferred from homology"/>
<feature type="domain" description="MrkD-like receptor binding" evidence="7">
    <location>
        <begin position="41"/>
        <end position="165"/>
    </location>
</feature>
<keyword evidence="3 5" id="KW-0732">Signal</keyword>
<evidence type="ECO:0000256" key="4">
    <source>
        <dbReference type="ARBA" id="ARBA00023263"/>
    </source>
</evidence>
<dbReference type="Gene3D" id="2.60.40.3310">
    <property type="match status" value="1"/>
</dbReference>
<dbReference type="InterPro" id="IPR008966">
    <property type="entry name" value="Adhesion_dom_sf"/>
</dbReference>
<dbReference type="InterPro" id="IPR036937">
    <property type="entry name" value="Adhesion_dom_fimbrial_sf"/>
</dbReference>
<comment type="subcellular location">
    <subcellularLocation>
        <location evidence="1">Fimbrium</location>
    </subcellularLocation>
</comment>
<dbReference type="EMBL" id="OCMY01000001">
    <property type="protein sequence ID" value="SOD38906.1"/>
    <property type="molecule type" value="Genomic_DNA"/>
</dbReference>
<comment type="similarity">
    <text evidence="2">Belongs to the fimbrial protein family.</text>
</comment>
<keyword evidence="4" id="KW-0281">Fimbrium</keyword>
<evidence type="ECO:0000259" key="6">
    <source>
        <dbReference type="Pfam" id="PF00419"/>
    </source>
</evidence>
<feature type="domain" description="Fimbrial-type adhesion" evidence="6">
    <location>
        <begin position="179"/>
        <end position="314"/>
    </location>
</feature>
<feature type="chain" id="PRO_5013148833" evidence="5">
    <location>
        <begin position="28"/>
        <end position="315"/>
    </location>
</feature>
<evidence type="ECO:0000256" key="2">
    <source>
        <dbReference type="ARBA" id="ARBA00006671"/>
    </source>
</evidence>
<keyword evidence="9" id="KW-1185">Reference proteome</keyword>
<dbReference type="InterPro" id="IPR054160">
    <property type="entry name" value="MrkD_recept-bd"/>
</dbReference>
<evidence type="ECO:0000313" key="8">
    <source>
        <dbReference type="EMBL" id="SOD38906.1"/>
    </source>
</evidence>
<dbReference type="InterPro" id="IPR000259">
    <property type="entry name" value="Adhesion_dom_fimbrial"/>
</dbReference>
<protein>
    <submittedName>
        <fullName evidence="8">Pilin (Type 1 fimbria component protein)</fullName>
    </submittedName>
</protein>
<accession>A0A286BXM1</accession>
<dbReference type="InterPro" id="IPR050263">
    <property type="entry name" value="Bact_Fimbrial_Adh_Pro"/>
</dbReference>
<evidence type="ECO:0000313" key="9">
    <source>
        <dbReference type="Proteomes" id="UP000219271"/>
    </source>
</evidence>
<dbReference type="PROSITE" id="PS51257">
    <property type="entry name" value="PROKAR_LIPOPROTEIN"/>
    <property type="match status" value="1"/>
</dbReference>